<comment type="caution">
    <text evidence="1">The sequence shown here is derived from an EMBL/GenBank/DDBJ whole genome shotgun (WGS) entry which is preliminary data.</text>
</comment>
<evidence type="ECO:0000313" key="1">
    <source>
        <dbReference type="EMBL" id="NNG38066.1"/>
    </source>
</evidence>
<dbReference type="RefSeq" id="WP_171151496.1">
    <property type="nucleotide sequence ID" value="NZ_JABENB010000001.1"/>
</dbReference>
<keyword evidence="2" id="KW-1185">Reference proteome</keyword>
<proteinExistence type="predicted"/>
<reference evidence="1 2" key="1">
    <citation type="submission" date="2020-05" db="EMBL/GenBank/DDBJ databases">
        <title>Flexivirga sp. ID2601S isolated from air conditioner.</title>
        <authorList>
            <person name="Kim D.H."/>
        </authorList>
    </citation>
    <scope>NUCLEOTIDE SEQUENCE [LARGE SCALE GENOMIC DNA]</scope>
    <source>
        <strain evidence="1 2">ID2601S</strain>
    </source>
</reference>
<name>A0A849AER4_9MICO</name>
<dbReference type="EMBL" id="JABENB010000001">
    <property type="protein sequence ID" value="NNG38066.1"/>
    <property type="molecule type" value="Genomic_DNA"/>
</dbReference>
<accession>A0A849AER4</accession>
<protein>
    <submittedName>
        <fullName evidence="1">Uncharacterized protein</fullName>
    </submittedName>
</protein>
<sequence length="154" mass="16782">MSVFVPHAPMLNRLFELQQADDAAIGHESLDRIARRVLQLAEAFENPLVVPVGDSAQRVLGAITLISRGTVEVSTWTCRVASREVLLVGTVAATTIEFETVAGILRSRGASGIYACALHVDTLDPLRDVDTLELIDSPIHNRLTVVDRRGMRPT</sequence>
<gene>
    <name evidence="1" type="ORF">HJ588_02095</name>
</gene>
<evidence type="ECO:0000313" key="2">
    <source>
        <dbReference type="Proteomes" id="UP000557772"/>
    </source>
</evidence>
<dbReference type="Proteomes" id="UP000557772">
    <property type="component" value="Unassembled WGS sequence"/>
</dbReference>
<organism evidence="1 2">
    <name type="scientific">Flexivirga aerilata</name>
    <dbReference type="NCBI Taxonomy" id="1656889"/>
    <lineage>
        <taxon>Bacteria</taxon>
        <taxon>Bacillati</taxon>
        <taxon>Actinomycetota</taxon>
        <taxon>Actinomycetes</taxon>
        <taxon>Micrococcales</taxon>
        <taxon>Dermacoccaceae</taxon>
        <taxon>Flexivirga</taxon>
    </lineage>
</organism>
<dbReference type="AlphaFoldDB" id="A0A849AER4"/>